<dbReference type="Proteomes" id="UP001589833">
    <property type="component" value="Unassembled WGS sequence"/>
</dbReference>
<dbReference type="EMBL" id="JBHLTR010000031">
    <property type="protein sequence ID" value="MFC0560575.1"/>
    <property type="molecule type" value="Genomic_DNA"/>
</dbReference>
<keyword evidence="3" id="KW-1185">Reference proteome</keyword>
<evidence type="ECO:0000313" key="3">
    <source>
        <dbReference type="Proteomes" id="UP001589833"/>
    </source>
</evidence>
<name>A0ABV6NII4_9BACI</name>
<gene>
    <name evidence="2" type="ORF">ACFFH4_16410</name>
</gene>
<organism evidence="2 3">
    <name type="scientific">Halalkalibacter alkalisediminis</name>
    <dbReference type="NCBI Taxonomy" id="935616"/>
    <lineage>
        <taxon>Bacteria</taxon>
        <taxon>Bacillati</taxon>
        <taxon>Bacillota</taxon>
        <taxon>Bacilli</taxon>
        <taxon>Bacillales</taxon>
        <taxon>Bacillaceae</taxon>
        <taxon>Halalkalibacter</taxon>
    </lineage>
</organism>
<accession>A0ABV6NII4</accession>
<evidence type="ECO:0000313" key="2">
    <source>
        <dbReference type="EMBL" id="MFC0560575.1"/>
    </source>
</evidence>
<dbReference type="RefSeq" id="WP_273844265.1">
    <property type="nucleotide sequence ID" value="NZ_JAQQWT010000008.1"/>
</dbReference>
<comment type="caution">
    <text evidence="2">The sequence shown here is derived from an EMBL/GenBank/DDBJ whole genome shotgun (WGS) entry which is preliminary data.</text>
</comment>
<proteinExistence type="predicted"/>
<reference evidence="2 3" key="1">
    <citation type="submission" date="2024-09" db="EMBL/GenBank/DDBJ databases">
        <authorList>
            <person name="Sun Q."/>
            <person name="Mori K."/>
        </authorList>
    </citation>
    <scope>NUCLEOTIDE SEQUENCE [LARGE SCALE GENOMIC DNA]</scope>
    <source>
        <strain evidence="2 3">NCAIM B.02301</strain>
    </source>
</reference>
<feature type="region of interest" description="Disordered" evidence="1">
    <location>
        <begin position="1"/>
        <end position="20"/>
    </location>
</feature>
<evidence type="ECO:0000256" key="1">
    <source>
        <dbReference type="SAM" id="MobiDB-lite"/>
    </source>
</evidence>
<sequence length="49" mass="5613">MLLSTGAQAPFFSEKRMEEKDEKRAIQLQEANHQLVEIQSPSNRAALRD</sequence>
<protein>
    <submittedName>
        <fullName evidence="2">Uncharacterized protein</fullName>
    </submittedName>
</protein>